<dbReference type="Proteomes" id="UP000596932">
    <property type="component" value="Unassembled WGS sequence"/>
</dbReference>
<keyword evidence="3" id="KW-1185">Reference proteome</keyword>
<comment type="caution">
    <text evidence="2">The sequence shown here is derived from an EMBL/GenBank/DDBJ whole genome shotgun (WGS) entry which is preliminary data.</text>
</comment>
<name>A0A931GBI8_9PSED</name>
<dbReference type="Pfam" id="PF23843">
    <property type="entry name" value="DUF7210"/>
    <property type="match status" value="1"/>
</dbReference>
<accession>A0A931GBI8</accession>
<feature type="domain" description="DUF7210" evidence="1">
    <location>
        <begin position="17"/>
        <end position="54"/>
    </location>
</feature>
<dbReference type="RefSeq" id="WP_196474937.1">
    <property type="nucleotide sequence ID" value="NZ_JACFYX020000007.1"/>
</dbReference>
<evidence type="ECO:0000313" key="3">
    <source>
        <dbReference type="Proteomes" id="UP000596932"/>
    </source>
</evidence>
<organism evidence="2 3">
    <name type="scientific">Pseudomonas chaetocerotis</name>
    <dbReference type="NCBI Taxonomy" id="2758695"/>
    <lineage>
        <taxon>Bacteria</taxon>
        <taxon>Pseudomonadati</taxon>
        <taxon>Pseudomonadota</taxon>
        <taxon>Gammaproteobacteria</taxon>
        <taxon>Pseudomonadales</taxon>
        <taxon>Pseudomonadaceae</taxon>
        <taxon>Pseudomonas</taxon>
    </lineage>
</organism>
<evidence type="ECO:0000313" key="2">
    <source>
        <dbReference type="EMBL" id="MBG0835464.1"/>
    </source>
</evidence>
<dbReference type="EMBL" id="JACFYX010000008">
    <property type="protein sequence ID" value="MBG0835464.1"/>
    <property type="molecule type" value="Genomic_DNA"/>
</dbReference>
<sequence>MTTKKATKAETNKPDLVEVTLAKPHTHGRQRLQAGAKIEVTAQQKAWLEKQGVVGGQQEEVSNG</sequence>
<gene>
    <name evidence="2" type="ORF">H3221_10110</name>
</gene>
<proteinExistence type="predicted"/>
<evidence type="ECO:0000259" key="1">
    <source>
        <dbReference type="Pfam" id="PF23843"/>
    </source>
</evidence>
<reference evidence="2" key="1">
    <citation type="submission" date="2020-07" db="EMBL/GenBank/DDBJ databases">
        <title>Pseudomonas chaetoceroseae sp. nov., a new member of the Pseudomonas oleovorans group isolated from a culture of Chaetoceros calcitrans.</title>
        <authorList>
            <person name="Girard L."/>
            <person name="Lood C."/>
            <person name="De Mot R."/>
            <person name="Baudart J."/>
        </authorList>
    </citation>
    <scope>NUCLEOTIDE SEQUENCE</scope>
    <source>
        <strain evidence="2">536</strain>
    </source>
</reference>
<dbReference type="InterPro" id="IPR055634">
    <property type="entry name" value="DUF7210"/>
</dbReference>
<dbReference type="AlphaFoldDB" id="A0A931GBI8"/>
<protein>
    <recommendedName>
        <fullName evidence="1">DUF7210 domain-containing protein</fullName>
    </recommendedName>
</protein>